<dbReference type="RefSeq" id="WP_108235127.1">
    <property type="nucleotide sequence ID" value="NZ_QASO01000135.1"/>
</dbReference>
<dbReference type="AlphaFoldDB" id="A0A2T5PFT7"/>
<name>A0A2T5PFT7_ECTOL</name>
<comment type="caution">
    <text evidence="1">The sequence shown here is derived from an EMBL/GenBank/DDBJ whole genome shotgun (WGS) entry which is preliminary data.</text>
</comment>
<proteinExistence type="predicted"/>
<gene>
    <name evidence="1" type="ORF">DBO86_24520</name>
</gene>
<reference evidence="1 2" key="1">
    <citation type="submission" date="2018-04" db="EMBL/GenBank/DDBJ databases">
        <title>Pseudomonas sp. nov., isolated from mangrove soil.</title>
        <authorList>
            <person name="Chen C."/>
        </authorList>
    </citation>
    <scope>NUCLEOTIDE SEQUENCE [LARGE SCALE GENOMIC DNA]</scope>
    <source>
        <strain evidence="1 2">JCM 14246</strain>
    </source>
</reference>
<organism evidence="1 2">
    <name type="scientific">Ectopseudomonas oleovorans</name>
    <name type="common">Pseudomonas oleovorans</name>
    <dbReference type="NCBI Taxonomy" id="301"/>
    <lineage>
        <taxon>Bacteria</taxon>
        <taxon>Pseudomonadati</taxon>
        <taxon>Pseudomonadota</taxon>
        <taxon>Gammaproteobacteria</taxon>
        <taxon>Pseudomonadales</taxon>
        <taxon>Pseudomonadaceae</taxon>
        <taxon>Ectopseudomonas</taxon>
    </lineage>
</organism>
<dbReference type="EMBL" id="QASO01000135">
    <property type="protein sequence ID" value="PTU76551.1"/>
    <property type="molecule type" value="Genomic_DNA"/>
</dbReference>
<evidence type="ECO:0000313" key="1">
    <source>
        <dbReference type="EMBL" id="PTU76551.1"/>
    </source>
</evidence>
<accession>A0A2T5PFT7</accession>
<dbReference type="Proteomes" id="UP000244052">
    <property type="component" value="Unassembled WGS sequence"/>
</dbReference>
<evidence type="ECO:0000313" key="2">
    <source>
        <dbReference type="Proteomes" id="UP000244052"/>
    </source>
</evidence>
<sequence length="70" mass="7791">MTIPARKDISDIEDKERRFHVMAPASVVVALQAEAVSRCVDAWRLGGAVIQSWLEAGCPDQIERRKEVGQ</sequence>
<keyword evidence="2" id="KW-1185">Reference proteome</keyword>
<protein>
    <submittedName>
        <fullName evidence="1">Uncharacterized protein</fullName>
    </submittedName>
</protein>